<accession>A0A1M6H755</accession>
<feature type="binding site" evidence="3">
    <location>
        <position position="73"/>
    </location>
    <ligand>
        <name>Cu cation</name>
        <dbReference type="ChEBI" id="CHEBI:23378"/>
    </ligand>
</feature>
<evidence type="ECO:0000256" key="3">
    <source>
        <dbReference type="PIRSR" id="PIRSR603782-1"/>
    </source>
</evidence>
<evidence type="ECO:0000256" key="1">
    <source>
        <dbReference type="ARBA" id="ARBA00010996"/>
    </source>
</evidence>
<protein>
    <submittedName>
        <fullName evidence="6">Protein SCO1/2</fullName>
    </submittedName>
</protein>
<dbReference type="SUPFAM" id="SSF52833">
    <property type="entry name" value="Thioredoxin-like"/>
    <property type="match status" value="1"/>
</dbReference>
<dbReference type="EMBL" id="FQZT01000005">
    <property type="protein sequence ID" value="SHJ18025.1"/>
    <property type="molecule type" value="Genomic_DNA"/>
</dbReference>
<dbReference type="GO" id="GO:0046872">
    <property type="term" value="F:metal ion binding"/>
    <property type="evidence" value="ECO:0007669"/>
    <property type="project" value="UniProtKB-KW"/>
</dbReference>
<feature type="domain" description="Thioredoxin" evidence="5">
    <location>
        <begin position="33"/>
        <end position="190"/>
    </location>
</feature>
<dbReference type="STRING" id="1122189.SAMN02745165_01714"/>
<evidence type="ECO:0000256" key="2">
    <source>
        <dbReference type="ARBA" id="ARBA00023008"/>
    </source>
</evidence>
<evidence type="ECO:0000313" key="7">
    <source>
        <dbReference type="Proteomes" id="UP000184171"/>
    </source>
</evidence>
<keyword evidence="4" id="KW-1015">Disulfide bond</keyword>
<evidence type="ECO:0000256" key="4">
    <source>
        <dbReference type="PIRSR" id="PIRSR603782-2"/>
    </source>
</evidence>
<proteinExistence type="inferred from homology"/>
<gene>
    <name evidence="6" type="ORF">SAMN02745165_01714</name>
</gene>
<dbReference type="Proteomes" id="UP000184171">
    <property type="component" value="Unassembled WGS sequence"/>
</dbReference>
<dbReference type="Gene3D" id="3.40.30.10">
    <property type="entry name" value="Glutaredoxin"/>
    <property type="match status" value="1"/>
</dbReference>
<evidence type="ECO:0000259" key="5">
    <source>
        <dbReference type="PROSITE" id="PS51352"/>
    </source>
</evidence>
<feature type="disulfide bond" description="Redox-active" evidence="4">
    <location>
        <begin position="73"/>
        <end position="77"/>
    </location>
</feature>
<dbReference type="InterPro" id="IPR013766">
    <property type="entry name" value="Thioredoxin_domain"/>
</dbReference>
<name>A0A1M6H755_MALRU</name>
<dbReference type="CDD" id="cd02968">
    <property type="entry name" value="SCO"/>
    <property type="match status" value="1"/>
</dbReference>
<dbReference type="PROSITE" id="PS51352">
    <property type="entry name" value="THIOREDOXIN_2"/>
    <property type="match status" value="1"/>
</dbReference>
<dbReference type="AlphaFoldDB" id="A0A1M6H755"/>
<dbReference type="Pfam" id="PF02630">
    <property type="entry name" value="SCO1-SenC"/>
    <property type="match status" value="1"/>
</dbReference>
<keyword evidence="3" id="KW-0479">Metal-binding</keyword>
<organism evidence="6 7">
    <name type="scientific">Malonomonas rubra DSM 5091</name>
    <dbReference type="NCBI Taxonomy" id="1122189"/>
    <lineage>
        <taxon>Bacteria</taxon>
        <taxon>Pseudomonadati</taxon>
        <taxon>Thermodesulfobacteriota</taxon>
        <taxon>Desulfuromonadia</taxon>
        <taxon>Desulfuromonadales</taxon>
        <taxon>Geopsychrobacteraceae</taxon>
        <taxon>Malonomonas</taxon>
    </lineage>
</organism>
<dbReference type="InterPro" id="IPR036249">
    <property type="entry name" value="Thioredoxin-like_sf"/>
</dbReference>
<dbReference type="InterPro" id="IPR003782">
    <property type="entry name" value="SCO1/SenC"/>
</dbReference>
<dbReference type="PANTHER" id="PTHR12151:SF25">
    <property type="entry name" value="LINALOOL DEHYDRATASE_ISOMERASE DOMAIN-CONTAINING PROTEIN"/>
    <property type="match status" value="1"/>
</dbReference>
<feature type="binding site" evidence="3">
    <location>
        <position position="77"/>
    </location>
    <ligand>
        <name>Cu cation</name>
        <dbReference type="ChEBI" id="CHEBI:23378"/>
    </ligand>
</feature>
<dbReference type="PANTHER" id="PTHR12151">
    <property type="entry name" value="ELECTRON TRANSPORT PROTIN SCO1/SENC FAMILY MEMBER"/>
    <property type="match status" value="1"/>
</dbReference>
<comment type="similarity">
    <text evidence="1">Belongs to the SCO1/2 family.</text>
</comment>
<reference evidence="6 7" key="1">
    <citation type="submission" date="2016-11" db="EMBL/GenBank/DDBJ databases">
        <authorList>
            <person name="Jaros S."/>
            <person name="Januszkiewicz K."/>
            <person name="Wedrychowicz H."/>
        </authorList>
    </citation>
    <scope>NUCLEOTIDE SEQUENCE [LARGE SCALE GENOMIC DNA]</scope>
    <source>
        <strain evidence="6 7">DSM 5091</strain>
    </source>
</reference>
<dbReference type="RefSeq" id="WP_072907866.1">
    <property type="nucleotide sequence ID" value="NZ_FQZT01000005.1"/>
</dbReference>
<keyword evidence="2 3" id="KW-0186">Copper</keyword>
<dbReference type="OrthoDB" id="9790194at2"/>
<evidence type="ECO:0000313" key="6">
    <source>
        <dbReference type="EMBL" id="SHJ18025.1"/>
    </source>
</evidence>
<sequence>MRKSKTILPLIGCILLALLFFGLTREKNSYQRTYTSYQVPDVTLVNQHNQPVPLRTFLAPDKPLMLEFIFTSCTTLCPNQSVKFSNFQKRLAPDTEQVRLVSITVDPETDTPEVLLHYLKQYQAQPGWEFLTGSKKDIKLVMNAFGIKPSDMITLDSSLLLRSTESGKWVRIDGQVHSEDFYREYQRLIQ</sequence>
<keyword evidence="7" id="KW-1185">Reference proteome</keyword>